<reference evidence="1 2" key="1">
    <citation type="journal article" date="2022" name="bioRxiv">
        <title>The genome of the oomycete Peronosclerospora sorghi, a cosmopolitan pathogen of maize and sorghum, is inflated with dispersed pseudogenes.</title>
        <authorList>
            <person name="Fletcher K."/>
            <person name="Martin F."/>
            <person name="Isakeit T."/>
            <person name="Cavanaugh K."/>
            <person name="Magill C."/>
            <person name="Michelmore R."/>
        </authorList>
    </citation>
    <scope>NUCLEOTIDE SEQUENCE [LARGE SCALE GENOMIC DNA]</scope>
    <source>
        <strain evidence="1">P6</strain>
    </source>
</reference>
<organism evidence="1 2">
    <name type="scientific">Peronosclerospora sorghi</name>
    <dbReference type="NCBI Taxonomy" id="230839"/>
    <lineage>
        <taxon>Eukaryota</taxon>
        <taxon>Sar</taxon>
        <taxon>Stramenopiles</taxon>
        <taxon>Oomycota</taxon>
        <taxon>Peronosporomycetes</taxon>
        <taxon>Peronosporales</taxon>
        <taxon>Peronosporaceae</taxon>
        <taxon>Peronosclerospora</taxon>
    </lineage>
</organism>
<proteinExistence type="predicted"/>
<evidence type="ECO:0000313" key="2">
    <source>
        <dbReference type="Proteomes" id="UP001163321"/>
    </source>
</evidence>
<sequence>MLYVVQNNLQFMAVSNLDAPTFQVVNQLKILMTATFSVLMLKRTVLMSQWSSIVMLMIGVTLMFLPDPTAKSDQLAQRTSKELLAVVAACVSSGFAGVSKTTLWERNVQMCMLGLTLSGGGLVYNDFESIMTRGLFFGYLFVFDKMPSGQFVIGVILVNGSVYAYVKAPKWRKTHLDFTLHQNDSNETPHIA</sequence>
<protein>
    <submittedName>
        <fullName evidence="1">Uncharacterized protein</fullName>
    </submittedName>
</protein>
<gene>
    <name evidence="1" type="ORF">PsorP6_011811</name>
</gene>
<dbReference type="EMBL" id="CM047591">
    <property type="protein sequence ID" value="KAI9919133.1"/>
    <property type="molecule type" value="Genomic_DNA"/>
</dbReference>
<keyword evidence="2" id="KW-1185">Reference proteome</keyword>
<evidence type="ECO:0000313" key="1">
    <source>
        <dbReference type="EMBL" id="KAI9919133.1"/>
    </source>
</evidence>
<comment type="caution">
    <text evidence="1">The sequence shown here is derived from an EMBL/GenBank/DDBJ whole genome shotgun (WGS) entry which is preliminary data.</text>
</comment>
<accession>A0ACC0WJT8</accession>
<dbReference type="Proteomes" id="UP001163321">
    <property type="component" value="Chromosome 12"/>
</dbReference>
<name>A0ACC0WJT8_9STRA</name>